<accession>A0A8X7Q1Z8</accession>
<dbReference type="OrthoDB" id="1683831at2759"/>
<evidence type="ECO:0000313" key="1">
    <source>
        <dbReference type="EMBL" id="KAG2261448.1"/>
    </source>
</evidence>
<comment type="caution">
    <text evidence="1">The sequence shown here is derived from an EMBL/GenBank/DDBJ whole genome shotgun (WGS) entry which is preliminary data.</text>
</comment>
<dbReference type="Proteomes" id="UP000886595">
    <property type="component" value="Unassembled WGS sequence"/>
</dbReference>
<gene>
    <name evidence="1" type="ORF">Bca52824_068527</name>
</gene>
<reference evidence="1 2" key="1">
    <citation type="submission" date="2020-02" db="EMBL/GenBank/DDBJ databases">
        <authorList>
            <person name="Ma Q."/>
            <person name="Huang Y."/>
            <person name="Song X."/>
            <person name="Pei D."/>
        </authorList>
    </citation>
    <scope>NUCLEOTIDE SEQUENCE [LARGE SCALE GENOMIC DNA]</scope>
    <source>
        <strain evidence="1">Sxm20200214</strain>
        <tissue evidence="1">Leaf</tissue>
    </source>
</reference>
<sequence length="138" mass="15562">METNSLLPLYHGDGAPRCISEVDEGGVPPLLKESREELICGVASLSCFWLVMRVRLGGPVIVQVLDDYLFRLSCFDVFVDDHLESSKHSCSIHSLVQINKVYGDRIRVLSRVCSGSVRTRKEMRDNEDPEVKHELEGM</sequence>
<organism evidence="1 2">
    <name type="scientific">Brassica carinata</name>
    <name type="common">Ethiopian mustard</name>
    <name type="synonym">Abyssinian cabbage</name>
    <dbReference type="NCBI Taxonomy" id="52824"/>
    <lineage>
        <taxon>Eukaryota</taxon>
        <taxon>Viridiplantae</taxon>
        <taxon>Streptophyta</taxon>
        <taxon>Embryophyta</taxon>
        <taxon>Tracheophyta</taxon>
        <taxon>Spermatophyta</taxon>
        <taxon>Magnoliopsida</taxon>
        <taxon>eudicotyledons</taxon>
        <taxon>Gunneridae</taxon>
        <taxon>Pentapetalae</taxon>
        <taxon>rosids</taxon>
        <taxon>malvids</taxon>
        <taxon>Brassicales</taxon>
        <taxon>Brassicaceae</taxon>
        <taxon>Brassiceae</taxon>
        <taxon>Brassica</taxon>
    </lineage>
</organism>
<name>A0A8X7Q1Z8_BRACI</name>
<keyword evidence="2" id="KW-1185">Reference proteome</keyword>
<protein>
    <submittedName>
        <fullName evidence="1">Uncharacterized protein</fullName>
    </submittedName>
</protein>
<evidence type="ECO:0000313" key="2">
    <source>
        <dbReference type="Proteomes" id="UP000886595"/>
    </source>
</evidence>
<proteinExistence type="predicted"/>
<dbReference type="AlphaFoldDB" id="A0A8X7Q1Z8"/>
<dbReference type="EMBL" id="JAAMPC010000014">
    <property type="protein sequence ID" value="KAG2261448.1"/>
    <property type="molecule type" value="Genomic_DNA"/>
</dbReference>